<dbReference type="InterPro" id="IPR012337">
    <property type="entry name" value="RNaseH-like_sf"/>
</dbReference>
<feature type="binding site" evidence="14 15">
    <location>
        <position position="184"/>
    </location>
    <ligand>
        <name>a divalent metal cation</name>
        <dbReference type="ChEBI" id="CHEBI:60240"/>
    </ligand>
</feature>
<organism evidence="18 19">
    <name type="scientific">Fusibacter bizertensis</name>
    <dbReference type="NCBI Taxonomy" id="1488331"/>
    <lineage>
        <taxon>Bacteria</taxon>
        <taxon>Bacillati</taxon>
        <taxon>Bacillota</taxon>
        <taxon>Clostridia</taxon>
        <taxon>Eubacteriales</taxon>
        <taxon>Eubacteriales Family XII. Incertae Sedis</taxon>
        <taxon>Fusibacter</taxon>
    </lineage>
</organism>
<keyword evidence="10 14" id="KW-0479">Metal-binding</keyword>
<dbReference type="InterPro" id="IPR022898">
    <property type="entry name" value="RNase_HII"/>
</dbReference>
<dbReference type="CDD" id="cd07182">
    <property type="entry name" value="RNase_HII_bacteria_HII_like"/>
    <property type="match status" value="1"/>
</dbReference>
<comment type="cofactor">
    <cofactor evidence="2">
        <name>Mg(2+)</name>
        <dbReference type="ChEBI" id="CHEBI:18420"/>
    </cofactor>
</comment>
<comment type="similarity">
    <text evidence="5 14 16">Belongs to the RNase HII family.</text>
</comment>
<feature type="domain" description="RNase H type-2" evidence="17">
    <location>
        <begin position="86"/>
        <end position="274"/>
    </location>
</feature>
<name>A0ABT6N8A6_9FIRM</name>
<dbReference type="InterPro" id="IPR001352">
    <property type="entry name" value="RNase_HII/HIII"/>
</dbReference>
<comment type="function">
    <text evidence="3 14 16">Endonuclease that specifically degrades the RNA of RNA-DNA hybrids.</text>
</comment>
<evidence type="ECO:0000259" key="17">
    <source>
        <dbReference type="PROSITE" id="PS51975"/>
    </source>
</evidence>
<dbReference type="Gene3D" id="3.30.420.10">
    <property type="entry name" value="Ribonuclease H-like superfamily/Ribonuclease H"/>
    <property type="match status" value="1"/>
</dbReference>
<dbReference type="HAMAP" id="MF_00052_B">
    <property type="entry name" value="RNase_HII_B"/>
    <property type="match status" value="1"/>
</dbReference>
<keyword evidence="13 14" id="KW-0464">Manganese</keyword>
<protein>
    <recommendedName>
        <fullName evidence="7 14">Ribonuclease HII</fullName>
        <shortName evidence="14">RNase HII</shortName>
        <ecNumber evidence="6 14">3.1.26.4</ecNumber>
    </recommendedName>
</protein>
<sequence>MSKDRSEIISATDLSRYSIKEIKLNVESLEVSDRESFIKLLRNDGRVACQQIAKTMERKMELRRLEIERLEKIVQFEQLAWQNGYCFVAGLDEAGRGPLIGPVVAAAVILKPDMDFTGIDDSKKLSAEQRERLFDVIVSEAVSYGIGVADHIEIDEINILNATKLAMSRAISAMEIAPDYLLIDALKLPNIDLPQKDIIKGDSKSVSIAAASILAKVSRDRMMLKLAKMYPDYGFESNKGYGTDVHYKAIRAHGLLPEHRRSFLKGVENEDLPK</sequence>
<keyword evidence="8 14" id="KW-0963">Cytoplasm</keyword>
<dbReference type="EMBL" id="JARYZI010000001">
    <property type="protein sequence ID" value="MDH8676646.1"/>
    <property type="molecule type" value="Genomic_DNA"/>
</dbReference>
<evidence type="ECO:0000313" key="18">
    <source>
        <dbReference type="EMBL" id="MDH8676646.1"/>
    </source>
</evidence>
<comment type="caution">
    <text evidence="18">The sequence shown here is derived from an EMBL/GenBank/DDBJ whole genome shotgun (WGS) entry which is preliminary data.</text>
</comment>
<dbReference type="SUPFAM" id="SSF53098">
    <property type="entry name" value="Ribonuclease H-like"/>
    <property type="match status" value="1"/>
</dbReference>
<comment type="cofactor">
    <cofactor evidence="14 15">
        <name>Mn(2+)</name>
        <dbReference type="ChEBI" id="CHEBI:29035"/>
    </cofactor>
    <cofactor evidence="14 15">
        <name>Mg(2+)</name>
        <dbReference type="ChEBI" id="CHEBI:18420"/>
    </cofactor>
    <text evidence="14 15">Manganese or magnesium. Binds 1 divalent metal ion per monomer in the absence of substrate. May bind a second metal ion after substrate binding.</text>
</comment>
<evidence type="ECO:0000256" key="4">
    <source>
        <dbReference type="ARBA" id="ARBA00004496"/>
    </source>
</evidence>
<evidence type="ECO:0000256" key="3">
    <source>
        <dbReference type="ARBA" id="ARBA00004065"/>
    </source>
</evidence>
<comment type="subcellular location">
    <subcellularLocation>
        <location evidence="4 14">Cytoplasm</location>
    </subcellularLocation>
</comment>
<evidence type="ECO:0000256" key="9">
    <source>
        <dbReference type="ARBA" id="ARBA00022722"/>
    </source>
</evidence>
<dbReference type="RefSeq" id="WP_281092444.1">
    <property type="nucleotide sequence ID" value="NZ_JARYZI010000001.1"/>
</dbReference>
<evidence type="ECO:0000256" key="15">
    <source>
        <dbReference type="PROSITE-ProRule" id="PRU01319"/>
    </source>
</evidence>
<evidence type="ECO:0000256" key="1">
    <source>
        <dbReference type="ARBA" id="ARBA00000077"/>
    </source>
</evidence>
<evidence type="ECO:0000256" key="11">
    <source>
        <dbReference type="ARBA" id="ARBA00022759"/>
    </source>
</evidence>
<evidence type="ECO:0000256" key="5">
    <source>
        <dbReference type="ARBA" id="ARBA00007383"/>
    </source>
</evidence>
<dbReference type="Pfam" id="PF01351">
    <property type="entry name" value="RNase_HII"/>
    <property type="match status" value="1"/>
</dbReference>
<comment type="catalytic activity">
    <reaction evidence="1 14 15 16">
        <text>Endonucleolytic cleavage to 5'-phosphomonoester.</text>
        <dbReference type="EC" id="3.1.26.4"/>
    </reaction>
</comment>
<feature type="binding site" evidence="14 15">
    <location>
        <position position="92"/>
    </location>
    <ligand>
        <name>a divalent metal cation</name>
        <dbReference type="ChEBI" id="CHEBI:60240"/>
    </ligand>
</feature>
<keyword evidence="12 14" id="KW-0378">Hydrolase</keyword>
<evidence type="ECO:0000256" key="8">
    <source>
        <dbReference type="ARBA" id="ARBA00022490"/>
    </source>
</evidence>
<gene>
    <name evidence="14" type="primary">rnhB</name>
    <name evidence="18" type="ORF">QE109_00735</name>
</gene>
<evidence type="ECO:0000313" key="19">
    <source>
        <dbReference type="Proteomes" id="UP001158045"/>
    </source>
</evidence>
<evidence type="ECO:0000256" key="2">
    <source>
        <dbReference type="ARBA" id="ARBA00001946"/>
    </source>
</evidence>
<dbReference type="Proteomes" id="UP001158045">
    <property type="component" value="Unassembled WGS sequence"/>
</dbReference>
<accession>A0ABT6N8A6</accession>
<keyword evidence="19" id="KW-1185">Reference proteome</keyword>
<dbReference type="NCBIfam" id="NF000595">
    <property type="entry name" value="PRK00015.1-3"/>
    <property type="match status" value="1"/>
</dbReference>
<keyword evidence="11 14" id="KW-0255">Endonuclease</keyword>
<dbReference type="PANTHER" id="PTHR10954:SF18">
    <property type="entry name" value="RIBONUCLEASE HII"/>
    <property type="match status" value="1"/>
</dbReference>
<keyword evidence="9 14" id="KW-0540">Nuclease</keyword>
<evidence type="ECO:0000256" key="12">
    <source>
        <dbReference type="ARBA" id="ARBA00022801"/>
    </source>
</evidence>
<dbReference type="InterPro" id="IPR024567">
    <property type="entry name" value="RNase_HII/HIII_dom"/>
</dbReference>
<dbReference type="GO" id="GO:0004523">
    <property type="term" value="F:RNA-DNA hybrid ribonuclease activity"/>
    <property type="evidence" value="ECO:0007669"/>
    <property type="project" value="UniProtKB-EC"/>
</dbReference>
<evidence type="ECO:0000256" key="10">
    <source>
        <dbReference type="ARBA" id="ARBA00022723"/>
    </source>
</evidence>
<evidence type="ECO:0000256" key="14">
    <source>
        <dbReference type="HAMAP-Rule" id="MF_00052"/>
    </source>
</evidence>
<dbReference type="PROSITE" id="PS51975">
    <property type="entry name" value="RNASE_H_2"/>
    <property type="match status" value="1"/>
</dbReference>
<reference evidence="18 19" key="1">
    <citation type="submission" date="2023-04" db="EMBL/GenBank/DDBJ databases">
        <title>Fusibacter bizertensis strain WBS, isolated from littoral bottom sediments of the Arctic seas - biochemical and genomic analysis.</title>
        <authorList>
            <person name="Brioukhanov A.L."/>
        </authorList>
    </citation>
    <scope>NUCLEOTIDE SEQUENCE [LARGE SCALE GENOMIC DNA]</scope>
    <source>
        <strain evidence="18 19">WBS</strain>
    </source>
</reference>
<dbReference type="PANTHER" id="PTHR10954">
    <property type="entry name" value="RIBONUCLEASE H2 SUBUNIT A"/>
    <property type="match status" value="1"/>
</dbReference>
<dbReference type="InterPro" id="IPR036397">
    <property type="entry name" value="RNaseH_sf"/>
</dbReference>
<feature type="binding site" evidence="14 15">
    <location>
        <position position="93"/>
    </location>
    <ligand>
        <name>a divalent metal cation</name>
        <dbReference type="ChEBI" id="CHEBI:60240"/>
    </ligand>
</feature>
<dbReference type="NCBIfam" id="NF000594">
    <property type="entry name" value="PRK00015.1-1"/>
    <property type="match status" value="1"/>
</dbReference>
<evidence type="ECO:0000256" key="7">
    <source>
        <dbReference type="ARBA" id="ARBA00019179"/>
    </source>
</evidence>
<proteinExistence type="inferred from homology"/>
<evidence type="ECO:0000256" key="13">
    <source>
        <dbReference type="ARBA" id="ARBA00023211"/>
    </source>
</evidence>
<evidence type="ECO:0000256" key="6">
    <source>
        <dbReference type="ARBA" id="ARBA00012180"/>
    </source>
</evidence>
<evidence type="ECO:0000256" key="16">
    <source>
        <dbReference type="RuleBase" id="RU003515"/>
    </source>
</evidence>
<dbReference type="EC" id="3.1.26.4" evidence="6 14"/>